<dbReference type="Proteomes" id="UP000283530">
    <property type="component" value="Unassembled WGS sequence"/>
</dbReference>
<reference evidence="9 10" key="1">
    <citation type="journal article" date="2019" name="Nat. Plants">
        <title>Stout camphor tree genome fills gaps in understanding of flowering plant genome evolution.</title>
        <authorList>
            <person name="Chaw S.M."/>
            <person name="Liu Y.C."/>
            <person name="Wu Y.W."/>
            <person name="Wang H.Y."/>
            <person name="Lin C.I."/>
            <person name="Wu C.S."/>
            <person name="Ke H.M."/>
            <person name="Chang L.Y."/>
            <person name="Hsu C.Y."/>
            <person name="Yang H.T."/>
            <person name="Sudianto E."/>
            <person name="Hsu M.H."/>
            <person name="Wu K.P."/>
            <person name="Wang L.N."/>
            <person name="Leebens-Mack J.H."/>
            <person name="Tsai I.J."/>
        </authorList>
    </citation>
    <scope>NUCLEOTIDE SEQUENCE [LARGE SCALE GENOMIC DNA]</scope>
    <source>
        <strain evidence="10">cv. Chaw 1501</strain>
        <tissue evidence="9">Young leaves</tissue>
    </source>
</reference>
<comment type="similarity">
    <text evidence="2 8">Belongs to the glycosyl hydrolase 28 family.</text>
</comment>
<comment type="subcellular location">
    <subcellularLocation>
        <location evidence="1">Secreted</location>
        <location evidence="1">Cell wall</location>
    </subcellularLocation>
</comment>
<protein>
    <submittedName>
        <fullName evidence="9">Exopolygalacturonase-like protein</fullName>
    </submittedName>
</protein>
<evidence type="ECO:0000313" key="9">
    <source>
        <dbReference type="EMBL" id="RWR93254.1"/>
    </source>
</evidence>
<evidence type="ECO:0000313" key="10">
    <source>
        <dbReference type="Proteomes" id="UP000283530"/>
    </source>
</evidence>
<evidence type="ECO:0000256" key="2">
    <source>
        <dbReference type="ARBA" id="ARBA00008834"/>
    </source>
</evidence>
<dbReference type="GO" id="GO:0005975">
    <property type="term" value="P:carbohydrate metabolic process"/>
    <property type="evidence" value="ECO:0007669"/>
    <property type="project" value="InterPro"/>
</dbReference>
<dbReference type="GO" id="GO:0004650">
    <property type="term" value="F:polygalacturonase activity"/>
    <property type="evidence" value="ECO:0007669"/>
    <property type="project" value="InterPro"/>
</dbReference>
<keyword evidence="10" id="KW-1185">Reference proteome</keyword>
<proteinExistence type="inferred from homology"/>
<dbReference type="PANTHER" id="PTHR31375">
    <property type="match status" value="1"/>
</dbReference>
<keyword evidence="6 8" id="KW-0326">Glycosidase</keyword>
<gene>
    <name evidence="9" type="ORF">CKAN_02249600</name>
</gene>
<evidence type="ECO:0000256" key="4">
    <source>
        <dbReference type="ARBA" id="ARBA00022525"/>
    </source>
</evidence>
<keyword evidence="5 8" id="KW-0378">Hydrolase</keyword>
<dbReference type="STRING" id="337451.A0A3S3NS46"/>
<accession>A0A3S3NS46</accession>
<dbReference type="Gene3D" id="2.160.20.10">
    <property type="entry name" value="Single-stranded right-handed beta-helix, Pectin lyase-like"/>
    <property type="match status" value="1"/>
</dbReference>
<dbReference type="GO" id="GO:0071555">
    <property type="term" value="P:cell wall organization"/>
    <property type="evidence" value="ECO:0007669"/>
    <property type="project" value="UniProtKB-KW"/>
</dbReference>
<dbReference type="SUPFAM" id="SSF51126">
    <property type="entry name" value="Pectin lyase-like"/>
    <property type="match status" value="1"/>
</dbReference>
<dbReference type="EMBL" id="QPKB01000010">
    <property type="protein sequence ID" value="RWR93254.1"/>
    <property type="molecule type" value="Genomic_DNA"/>
</dbReference>
<comment type="caution">
    <text evidence="9">The sequence shown here is derived from an EMBL/GenBank/DDBJ whole genome shotgun (WGS) entry which is preliminary data.</text>
</comment>
<keyword evidence="3" id="KW-0134">Cell wall</keyword>
<keyword evidence="4" id="KW-0964">Secreted</keyword>
<evidence type="ECO:0000256" key="1">
    <source>
        <dbReference type="ARBA" id="ARBA00004191"/>
    </source>
</evidence>
<organism evidence="9 10">
    <name type="scientific">Cinnamomum micranthum f. kanehirae</name>
    <dbReference type="NCBI Taxonomy" id="337451"/>
    <lineage>
        <taxon>Eukaryota</taxon>
        <taxon>Viridiplantae</taxon>
        <taxon>Streptophyta</taxon>
        <taxon>Embryophyta</taxon>
        <taxon>Tracheophyta</taxon>
        <taxon>Spermatophyta</taxon>
        <taxon>Magnoliopsida</taxon>
        <taxon>Magnoliidae</taxon>
        <taxon>Laurales</taxon>
        <taxon>Lauraceae</taxon>
        <taxon>Cinnamomum</taxon>
    </lineage>
</organism>
<dbReference type="Pfam" id="PF00295">
    <property type="entry name" value="Glyco_hydro_28"/>
    <property type="match status" value="1"/>
</dbReference>
<dbReference type="OrthoDB" id="187139at2759"/>
<evidence type="ECO:0000256" key="5">
    <source>
        <dbReference type="ARBA" id="ARBA00022801"/>
    </source>
</evidence>
<dbReference type="AlphaFoldDB" id="A0A3S3NS46"/>
<evidence type="ECO:0000256" key="7">
    <source>
        <dbReference type="ARBA" id="ARBA00023316"/>
    </source>
</evidence>
<evidence type="ECO:0000256" key="3">
    <source>
        <dbReference type="ARBA" id="ARBA00022512"/>
    </source>
</evidence>
<evidence type="ECO:0000256" key="8">
    <source>
        <dbReference type="RuleBase" id="RU361169"/>
    </source>
</evidence>
<keyword evidence="7" id="KW-0961">Cell wall biogenesis/degradation</keyword>
<evidence type="ECO:0000256" key="6">
    <source>
        <dbReference type="ARBA" id="ARBA00023295"/>
    </source>
</evidence>
<dbReference type="InterPro" id="IPR011050">
    <property type="entry name" value="Pectin_lyase_fold/virulence"/>
</dbReference>
<sequence>MQWFGAYLPSIASFFHMNIFRCNNIKLQSIDISAPDESPNTDGIHIGSSNGINISRSIIGPGDDCISLGPGQYQRHHIQHFLWTWPWQLRML</sequence>
<dbReference type="InterPro" id="IPR012334">
    <property type="entry name" value="Pectin_lyas_fold"/>
</dbReference>
<dbReference type="InterPro" id="IPR000743">
    <property type="entry name" value="Glyco_hydro_28"/>
</dbReference>
<name>A0A3S3NS46_9MAGN</name>